<evidence type="ECO:0000313" key="2">
    <source>
        <dbReference type="EMBL" id="ORX89230.1"/>
    </source>
</evidence>
<dbReference type="SMART" id="SM00164">
    <property type="entry name" value="TBC"/>
    <property type="match status" value="1"/>
</dbReference>
<dbReference type="STRING" id="1314790.A0A1Y1XU10"/>
<dbReference type="InParanoid" id="A0A1Y1XU10"/>
<reference evidence="2 3" key="1">
    <citation type="submission" date="2016-07" db="EMBL/GenBank/DDBJ databases">
        <title>Pervasive Adenine N6-methylation of Active Genes in Fungi.</title>
        <authorList>
            <consortium name="DOE Joint Genome Institute"/>
            <person name="Mondo S.J."/>
            <person name="Dannebaum R.O."/>
            <person name="Kuo R.C."/>
            <person name="Labutti K."/>
            <person name="Haridas S."/>
            <person name="Kuo A."/>
            <person name="Salamov A."/>
            <person name="Ahrendt S.R."/>
            <person name="Lipzen A."/>
            <person name="Sullivan W."/>
            <person name="Andreopoulos W.B."/>
            <person name="Clum A."/>
            <person name="Lindquist E."/>
            <person name="Daum C."/>
            <person name="Ramamoorthy G.K."/>
            <person name="Gryganskyi A."/>
            <person name="Culley D."/>
            <person name="Magnuson J.K."/>
            <person name="James T.Y."/>
            <person name="O'Malley M.A."/>
            <person name="Stajich J.E."/>
            <person name="Spatafora J.W."/>
            <person name="Visel A."/>
            <person name="Grigoriev I.V."/>
        </authorList>
    </citation>
    <scope>NUCLEOTIDE SEQUENCE [LARGE SCALE GENOMIC DNA]</scope>
    <source>
        <strain evidence="2 3">CBS 931.73</strain>
    </source>
</reference>
<gene>
    <name evidence="2" type="ORF">K493DRAFT_267355</name>
</gene>
<keyword evidence="3" id="KW-1185">Reference proteome</keyword>
<dbReference type="OrthoDB" id="294251at2759"/>
<dbReference type="PANTHER" id="PTHR47219:SF20">
    <property type="entry name" value="TBC1 DOMAIN FAMILY MEMBER 2B"/>
    <property type="match status" value="1"/>
</dbReference>
<protein>
    <submittedName>
        <fullName evidence="2">TBC-domain-containing protein</fullName>
    </submittedName>
</protein>
<dbReference type="InterPro" id="IPR000195">
    <property type="entry name" value="Rab-GAP-TBC_dom"/>
</dbReference>
<dbReference type="PANTHER" id="PTHR47219">
    <property type="entry name" value="RAB GTPASE-ACTIVATING PROTEIN 1-LIKE"/>
    <property type="match status" value="1"/>
</dbReference>
<dbReference type="Pfam" id="PF00566">
    <property type="entry name" value="RabGAP-TBC"/>
    <property type="match status" value="1"/>
</dbReference>
<dbReference type="PROSITE" id="PS50086">
    <property type="entry name" value="TBC_RABGAP"/>
    <property type="match status" value="1"/>
</dbReference>
<dbReference type="AlphaFoldDB" id="A0A1Y1XU10"/>
<organism evidence="2 3">
    <name type="scientific">Basidiobolus meristosporus CBS 931.73</name>
    <dbReference type="NCBI Taxonomy" id="1314790"/>
    <lineage>
        <taxon>Eukaryota</taxon>
        <taxon>Fungi</taxon>
        <taxon>Fungi incertae sedis</taxon>
        <taxon>Zoopagomycota</taxon>
        <taxon>Entomophthoromycotina</taxon>
        <taxon>Basidiobolomycetes</taxon>
        <taxon>Basidiobolales</taxon>
        <taxon>Basidiobolaceae</taxon>
        <taxon>Basidiobolus</taxon>
    </lineage>
</organism>
<name>A0A1Y1XU10_9FUNG</name>
<dbReference type="SUPFAM" id="SSF47923">
    <property type="entry name" value="Ypt/Rab-GAP domain of gyp1p"/>
    <property type="match status" value="2"/>
</dbReference>
<feature type="domain" description="Rab-GAP TBC" evidence="1">
    <location>
        <begin position="16"/>
        <end position="205"/>
    </location>
</feature>
<comment type="caution">
    <text evidence="2">The sequence shown here is derived from an EMBL/GenBank/DDBJ whole genome shotgun (WGS) entry which is preliminary data.</text>
</comment>
<accession>A0A1Y1XU10</accession>
<evidence type="ECO:0000313" key="3">
    <source>
        <dbReference type="Proteomes" id="UP000193498"/>
    </source>
</evidence>
<dbReference type="FunFam" id="1.10.8.270:FF:000026">
    <property type="entry name" value="TBC (Tre-2/Bub2/Cdc16) domain family"/>
    <property type="match status" value="1"/>
</dbReference>
<dbReference type="Gene3D" id="1.10.472.80">
    <property type="entry name" value="Ypt/Rab-GAP domain of gyp1p, domain 3"/>
    <property type="match status" value="1"/>
</dbReference>
<dbReference type="InterPro" id="IPR050302">
    <property type="entry name" value="Rab_GAP_TBC_domain"/>
</dbReference>
<dbReference type="Gene3D" id="1.10.8.270">
    <property type="entry name" value="putative rabgap domain of human tbc1 domain family member 14 like domains"/>
    <property type="match status" value="1"/>
</dbReference>
<dbReference type="GO" id="GO:0031267">
    <property type="term" value="F:small GTPase binding"/>
    <property type="evidence" value="ECO:0007669"/>
    <property type="project" value="TreeGrafter"/>
</dbReference>
<dbReference type="InterPro" id="IPR035969">
    <property type="entry name" value="Rab-GAP_TBC_sf"/>
</dbReference>
<dbReference type="Proteomes" id="UP000193498">
    <property type="component" value="Unassembled WGS sequence"/>
</dbReference>
<dbReference type="GO" id="GO:0005096">
    <property type="term" value="F:GTPase activator activity"/>
    <property type="evidence" value="ECO:0007669"/>
    <property type="project" value="TreeGrafter"/>
</dbReference>
<proteinExistence type="predicted"/>
<evidence type="ECO:0000259" key="1">
    <source>
        <dbReference type="PROSITE" id="PS50086"/>
    </source>
</evidence>
<sequence length="294" mass="33868">MGEAEYKEFKKLVHAGIPAIHRAKIWHECSGAYRRKKPGYYQELIAQHEGWESVSLSQIELDLHRTLPNHEFFEENGLGIEKLRRVLVAFSWHNPSVGYCQGMNLIAAVLLLVQSDEEYAFWTLVCIIENILPSDYYTGQLLVSQADQRVLKELVKEILPRLDSHFCSLGVDLGAVTFSWFLTIYTDCIPMETLLRVWDNFFVQGVVSLFRVAVALLKTNEQKLLRCQDSGSVYHHLKSMTLEIQEEEKLIKVAFVTLKPYIKHSVVQSKRDRHICQMKQEFGILDDATGEHSI</sequence>
<dbReference type="EMBL" id="MCFE01000465">
    <property type="protein sequence ID" value="ORX89230.1"/>
    <property type="molecule type" value="Genomic_DNA"/>
</dbReference>